<feature type="signal peptide" evidence="1">
    <location>
        <begin position="1"/>
        <end position="22"/>
    </location>
</feature>
<protein>
    <submittedName>
        <fullName evidence="2">Uncharacterized protein</fullName>
    </submittedName>
</protein>
<evidence type="ECO:0000256" key="1">
    <source>
        <dbReference type="SAM" id="SignalP"/>
    </source>
</evidence>
<keyword evidence="3" id="KW-1185">Reference proteome</keyword>
<evidence type="ECO:0000313" key="2">
    <source>
        <dbReference type="EMBL" id="RLV60106.1"/>
    </source>
</evidence>
<dbReference type="Proteomes" id="UP000281474">
    <property type="component" value="Unassembled WGS sequence"/>
</dbReference>
<dbReference type="RefSeq" id="WP_121838638.1">
    <property type="nucleotide sequence ID" value="NZ_ML014770.1"/>
</dbReference>
<dbReference type="OrthoDB" id="9843694at2"/>
<sequence>MVNSKVSKVLLILLISIAPAHAASHNGKNIDGRRFNCKAQIEVTQLKKPHTHFLVNKNGRCQFEGKIVHLIFPTYQGFDLEKFAQLKNKEVQNALDVHVTDIHLTVYKYNVDIQWPTNNFNMVDGI</sequence>
<proteinExistence type="predicted"/>
<reference evidence="2 3" key="1">
    <citation type="submission" date="2018-09" db="EMBL/GenBank/DDBJ databases">
        <title>Phylogeny of the Shewanellaceae, and recommendation for two new genera, Pseudoshewanella and Parashewanella.</title>
        <authorList>
            <person name="Wang G."/>
        </authorList>
    </citation>
    <scope>NUCLEOTIDE SEQUENCE [LARGE SCALE GENOMIC DNA]</scope>
    <source>
        <strain evidence="2 3">C51</strain>
    </source>
</reference>
<name>A0A3L8PXG8_9GAMM</name>
<organism evidence="2 3">
    <name type="scientific">Parashewanella curva</name>
    <dbReference type="NCBI Taxonomy" id="2338552"/>
    <lineage>
        <taxon>Bacteria</taxon>
        <taxon>Pseudomonadati</taxon>
        <taxon>Pseudomonadota</taxon>
        <taxon>Gammaproteobacteria</taxon>
        <taxon>Alteromonadales</taxon>
        <taxon>Shewanellaceae</taxon>
        <taxon>Parashewanella</taxon>
    </lineage>
</organism>
<evidence type="ECO:0000313" key="3">
    <source>
        <dbReference type="Proteomes" id="UP000281474"/>
    </source>
</evidence>
<accession>A0A3L8PXG8</accession>
<keyword evidence="1" id="KW-0732">Signal</keyword>
<dbReference type="AlphaFoldDB" id="A0A3L8PXG8"/>
<comment type="caution">
    <text evidence="2">The sequence shown here is derived from an EMBL/GenBank/DDBJ whole genome shotgun (WGS) entry which is preliminary data.</text>
</comment>
<gene>
    <name evidence="2" type="ORF">D5018_08800</name>
</gene>
<feature type="chain" id="PRO_5018191593" evidence="1">
    <location>
        <begin position="23"/>
        <end position="126"/>
    </location>
</feature>
<dbReference type="EMBL" id="QZEI01000021">
    <property type="protein sequence ID" value="RLV60106.1"/>
    <property type="molecule type" value="Genomic_DNA"/>
</dbReference>